<dbReference type="AlphaFoldDB" id="A0A2J6X3H0"/>
<proteinExistence type="predicted"/>
<evidence type="ECO:0000259" key="2">
    <source>
        <dbReference type="PROSITE" id="PS50968"/>
    </source>
</evidence>
<evidence type="ECO:0000313" key="4">
    <source>
        <dbReference type="Proteomes" id="UP000243376"/>
    </source>
</evidence>
<evidence type="ECO:0000313" key="3">
    <source>
        <dbReference type="EMBL" id="PMP79548.1"/>
    </source>
</evidence>
<dbReference type="PROSITE" id="PS00188">
    <property type="entry name" value="BIOTIN"/>
    <property type="match status" value="1"/>
</dbReference>
<comment type="caution">
    <text evidence="3">The sequence shown here is derived from an EMBL/GenBank/DDBJ whole genome shotgun (WGS) entry which is preliminary data.</text>
</comment>
<reference evidence="3 4" key="1">
    <citation type="submission" date="2018-01" db="EMBL/GenBank/DDBJ databases">
        <title>Metagenomic assembled genomes from two thermal pools in the Uzon Caldera, Kamchatka, Russia.</title>
        <authorList>
            <person name="Wilkins L."/>
            <person name="Ettinger C."/>
        </authorList>
    </citation>
    <scope>NUCLEOTIDE SEQUENCE [LARGE SCALE GENOMIC DNA]</scope>
    <source>
        <strain evidence="3">ZAV-02</strain>
    </source>
</reference>
<dbReference type="FunFam" id="2.40.50.100:FF:000003">
    <property type="entry name" value="Acetyl-CoA carboxylase biotin carboxyl carrier protein"/>
    <property type="match status" value="1"/>
</dbReference>
<protein>
    <submittedName>
        <fullName evidence="3">Carbamoyl phosphate synthase</fullName>
    </submittedName>
</protein>
<name>A0A2J6X3H0_9CHLR</name>
<dbReference type="InterPro" id="IPR000089">
    <property type="entry name" value="Biotin_lipoyl"/>
</dbReference>
<dbReference type="EMBL" id="PNIQ01000659">
    <property type="protein sequence ID" value="PMP79548.1"/>
    <property type="molecule type" value="Genomic_DNA"/>
</dbReference>
<dbReference type="Proteomes" id="UP000243376">
    <property type="component" value="Unassembled WGS sequence"/>
</dbReference>
<organism evidence="3 4">
    <name type="scientific">Chloroflexus aggregans</name>
    <dbReference type="NCBI Taxonomy" id="152260"/>
    <lineage>
        <taxon>Bacteria</taxon>
        <taxon>Bacillati</taxon>
        <taxon>Chloroflexota</taxon>
        <taxon>Chloroflexia</taxon>
        <taxon>Chloroflexales</taxon>
        <taxon>Chloroflexineae</taxon>
        <taxon>Chloroflexaceae</taxon>
        <taxon>Chloroflexus</taxon>
    </lineage>
</organism>
<accession>A0A2J6X3H0</accession>
<feature type="domain" description="Lipoyl-binding" evidence="2">
    <location>
        <begin position="20"/>
        <end position="96"/>
    </location>
</feature>
<dbReference type="PROSITE" id="PS50968">
    <property type="entry name" value="BIOTINYL_LIPOYL"/>
    <property type="match status" value="1"/>
</dbReference>
<dbReference type="PANTHER" id="PTHR45266:SF3">
    <property type="entry name" value="OXALOACETATE DECARBOXYLASE ALPHA CHAIN"/>
    <property type="match status" value="1"/>
</dbReference>
<sequence length="99" mass="10344">AATVQSAIRTLTPRRAITKKTTLAAPVDGVISPIQGRVVAVRVAHGQHVEAGQVLFIVEAMKMENEITAPHSGTIGEVRVDVGTTVEAGAVLATYQLTT</sequence>
<evidence type="ECO:0000256" key="1">
    <source>
        <dbReference type="ARBA" id="ARBA00023267"/>
    </source>
</evidence>
<dbReference type="Pfam" id="PF00364">
    <property type="entry name" value="Biotin_lipoyl"/>
    <property type="match status" value="1"/>
</dbReference>
<feature type="non-terminal residue" evidence="3">
    <location>
        <position position="1"/>
    </location>
</feature>
<dbReference type="InterPro" id="IPR001882">
    <property type="entry name" value="Biotin_BS"/>
</dbReference>
<dbReference type="InterPro" id="IPR011053">
    <property type="entry name" value="Single_hybrid_motif"/>
</dbReference>
<dbReference type="CDD" id="cd06850">
    <property type="entry name" value="biotinyl_domain"/>
    <property type="match status" value="1"/>
</dbReference>
<dbReference type="InterPro" id="IPR050709">
    <property type="entry name" value="Biotin_Carboxyl_Carrier/Decarb"/>
</dbReference>
<dbReference type="SUPFAM" id="SSF51230">
    <property type="entry name" value="Single hybrid motif"/>
    <property type="match status" value="1"/>
</dbReference>
<gene>
    <name evidence="3" type="ORF">C0184_09865</name>
</gene>
<dbReference type="Gene3D" id="2.40.50.100">
    <property type="match status" value="1"/>
</dbReference>
<dbReference type="PANTHER" id="PTHR45266">
    <property type="entry name" value="OXALOACETATE DECARBOXYLASE ALPHA CHAIN"/>
    <property type="match status" value="1"/>
</dbReference>
<keyword evidence="1" id="KW-0092">Biotin</keyword>